<evidence type="ECO:0000313" key="1">
    <source>
        <dbReference type="EMBL" id="JAE24531.1"/>
    </source>
</evidence>
<name>A0A0A9GPQ7_ARUDO</name>
<sequence length="57" mass="6230">MLQDGVSTNKVMQNCIVPLVKVGLSCSMTSPKERPGMGQVSAEILTIKHMFSNIHDQ</sequence>
<dbReference type="EMBL" id="GBRH01173365">
    <property type="protein sequence ID" value="JAE24531.1"/>
    <property type="molecule type" value="Transcribed_RNA"/>
</dbReference>
<dbReference type="AlphaFoldDB" id="A0A0A9GPQ7"/>
<protein>
    <submittedName>
        <fullName evidence="1">Uncharacterized protein</fullName>
    </submittedName>
</protein>
<organism evidence="1">
    <name type="scientific">Arundo donax</name>
    <name type="common">Giant reed</name>
    <name type="synonym">Donax arundinaceus</name>
    <dbReference type="NCBI Taxonomy" id="35708"/>
    <lineage>
        <taxon>Eukaryota</taxon>
        <taxon>Viridiplantae</taxon>
        <taxon>Streptophyta</taxon>
        <taxon>Embryophyta</taxon>
        <taxon>Tracheophyta</taxon>
        <taxon>Spermatophyta</taxon>
        <taxon>Magnoliopsida</taxon>
        <taxon>Liliopsida</taxon>
        <taxon>Poales</taxon>
        <taxon>Poaceae</taxon>
        <taxon>PACMAD clade</taxon>
        <taxon>Arundinoideae</taxon>
        <taxon>Arundineae</taxon>
        <taxon>Arundo</taxon>
    </lineage>
</organism>
<reference evidence="1" key="1">
    <citation type="submission" date="2014-09" db="EMBL/GenBank/DDBJ databases">
        <authorList>
            <person name="Magalhaes I.L.F."/>
            <person name="Oliveira U."/>
            <person name="Santos F.R."/>
            <person name="Vidigal T.H.D.A."/>
            <person name="Brescovit A.D."/>
            <person name="Santos A.J."/>
        </authorList>
    </citation>
    <scope>NUCLEOTIDE SEQUENCE</scope>
    <source>
        <tissue evidence="1">Shoot tissue taken approximately 20 cm above the soil surface</tissue>
    </source>
</reference>
<reference evidence="1" key="2">
    <citation type="journal article" date="2015" name="Data Brief">
        <title>Shoot transcriptome of the giant reed, Arundo donax.</title>
        <authorList>
            <person name="Barrero R.A."/>
            <person name="Guerrero F.D."/>
            <person name="Moolhuijzen P."/>
            <person name="Goolsby J.A."/>
            <person name="Tidwell J."/>
            <person name="Bellgard S.E."/>
            <person name="Bellgard M.I."/>
        </authorList>
    </citation>
    <scope>NUCLEOTIDE SEQUENCE</scope>
    <source>
        <tissue evidence="1">Shoot tissue taken approximately 20 cm above the soil surface</tissue>
    </source>
</reference>
<proteinExistence type="predicted"/>
<accession>A0A0A9GPQ7</accession>